<dbReference type="InterPro" id="IPR046345">
    <property type="entry name" value="TraB_PrgY-like"/>
</dbReference>
<organism evidence="1 2">
    <name type="scientific">Effrenium voratum</name>
    <dbReference type="NCBI Taxonomy" id="2562239"/>
    <lineage>
        <taxon>Eukaryota</taxon>
        <taxon>Sar</taxon>
        <taxon>Alveolata</taxon>
        <taxon>Dinophyceae</taxon>
        <taxon>Suessiales</taxon>
        <taxon>Symbiodiniaceae</taxon>
        <taxon>Effrenium</taxon>
    </lineage>
</organism>
<dbReference type="EMBL" id="CAUJNA010001202">
    <property type="protein sequence ID" value="CAJ1385148.1"/>
    <property type="molecule type" value="Genomic_DNA"/>
</dbReference>
<name>A0AA36IE90_9DINO</name>
<accession>A0AA36IE90</accession>
<proteinExistence type="predicted"/>
<dbReference type="AlphaFoldDB" id="A0AA36IE90"/>
<evidence type="ECO:0000313" key="2">
    <source>
        <dbReference type="Proteomes" id="UP001178507"/>
    </source>
</evidence>
<keyword evidence="2" id="KW-1185">Reference proteome</keyword>
<dbReference type="PANTHER" id="PTHR21530">
    <property type="entry name" value="PHEROMONE SHUTDOWN PROTEIN"/>
    <property type="match status" value="1"/>
</dbReference>
<gene>
    <name evidence="1" type="ORF">EVOR1521_LOCUS11809</name>
</gene>
<evidence type="ECO:0008006" key="3">
    <source>
        <dbReference type="Google" id="ProtNLM"/>
    </source>
</evidence>
<dbReference type="PANTHER" id="PTHR21530:SF7">
    <property type="entry name" value="TRAB DOMAIN-CONTAINING PROTEIN"/>
    <property type="match status" value="1"/>
</dbReference>
<comment type="caution">
    <text evidence="1">The sequence shown here is derived from an EMBL/GenBank/DDBJ whole genome shotgun (WGS) entry which is preliminary data.</text>
</comment>
<reference evidence="1" key="1">
    <citation type="submission" date="2023-08" db="EMBL/GenBank/DDBJ databases">
        <authorList>
            <person name="Chen Y."/>
            <person name="Shah S."/>
            <person name="Dougan E. K."/>
            <person name="Thang M."/>
            <person name="Chan C."/>
        </authorList>
    </citation>
    <scope>NUCLEOTIDE SEQUENCE</scope>
</reference>
<dbReference type="Proteomes" id="UP001178507">
    <property type="component" value="Unassembled WGS sequence"/>
</dbReference>
<sequence>MIMTLGFPTTVRLTEAMTVPLKSVQRGISSAAFSAKQMKKVECPMHLLWRPALGKAQEKLRRSQPLLRQYDCKLVEVPEKMKVVLLGVNHRKINSVEAVQRITQRMDPDAVCVELCDSRAQPLAEEVQRLSNPRAFLSKDVGSLLRRISSDDFSPENGMELRLAMLEARRMLKPCFLVDRSISVTRRRLKARLRIGMYLHQWFPLTSKIAVAWKLRGAFTTGIVPASVVRVLFALGRWQLPWLARQELLSQTEWVGGEEVVPGDAILKALEVGSLAEEQYGDFPDAQSKSLLGDVFLPHRIEDLGPASLMDVLDRVIRAERDVFLAHRIRRIHTVTGVEYARHGLNGPLVLAVLGAAHLPGVARSLTAPMQELESHVADLEHAPLEPWRTLLPNILLARPSTA</sequence>
<protein>
    <recommendedName>
        <fullName evidence="3">TraB family protein</fullName>
    </recommendedName>
</protein>
<evidence type="ECO:0000313" key="1">
    <source>
        <dbReference type="EMBL" id="CAJ1385148.1"/>
    </source>
</evidence>